<dbReference type="KEGG" id="dli:dnl_58150"/>
<sequence>MIDVQNIYKTFLVPHEVQALVNVSNKVEAGEVVVVIGPSGSGKSTFIRCLNHLETPDSGHIFIEGVDILDSKTDINKVRAEVGMVFQSFNLFPHKTVLENVTLAQRVVRKRSKDEAMDIAMKLLDKVGIQDKINVYPDQLSGGQQQRVAIARALAMNPKVMLFDEPTSALDPEMIGEVLDVMKTLAKEGMTMVVVTHEMGFAKEVADRVIFMDHGAVVEEGTPEHFFTNPTHDRTKLFLSQIL</sequence>
<accession>A0A975GJ86</accession>
<keyword evidence="2" id="KW-0813">Transport</keyword>
<dbReference type="InterPro" id="IPR003439">
    <property type="entry name" value="ABC_transporter-like_ATP-bd"/>
</dbReference>
<evidence type="ECO:0000256" key="3">
    <source>
        <dbReference type="ARBA" id="ARBA00022741"/>
    </source>
</evidence>
<evidence type="ECO:0000256" key="1">
    <source>
        <dbReference type="ARBA" id="ARBA00005417"/>
    </source>
</evidence>
<dbReference type="EMBL" id="CP061799">
    <property type="protein sequence ID" value="QTA83411.1"/>
    <property type="molecule type" value="Genomic_DNA"/>
</dbReference>
<keyword evidence="7" id="KW-1185">Reference proteome</keyword>
<reference evidence="6" key="1">
    <citation type="journal article" date="2021" name="Microb. Physiol.">
        <title>Proteogenomic Insights into the Physiology of Marine, Sulfate-Reducing, Filamentous Desulfonema limicola and Desulfonema magnum.</title>
        <authorList>
            <person name="Schnaars V."/>
            <person name="Wohlbrand L."/>
            <person name="Scheve S."/>
            <person name="Hinrichs C."/>
            <person name="Reinhardt R."/>
            <person name="Rabus R."/>
        </authorList>
    </citation>
    <scope>NUCLEOTIDE SEQUENCE</scope>
    <source>
        <strain evidence="6">5ac10</strain>
    </source>
</reference>
<dbReference type="Pfam" id="PF00005">
    <property type="entry name" value="ABC_tran"/>
    <property type="match status" value="1"/>
</dbReference>
<dbReference type="GO" id="GO:0005524">
    <property type="term" value="F:ATP binding"/>
    <property type="evidence" value="ECO:0007669"/>
    <property type="project" value="UniProtKB-KW"/>
</dbReference>
<dbReference type="RefSeq" id="WP_207689266.1">
    <property type="nucleotide sequence ID" value="NZ_CP061799.1"/>
</dbReference>
<dbReference type="Gene3D" id="3.40.50.300">
    <property type="entry name" value="P-loop containing nucleotide triphosphate hydrolases"/>
    <property type="match status" value="1"/>
</dbReference>
<name>A0A975GJ86_9BACT</name>
<dbReference type="InterPro" id="IPR027417">
    <property type="entry name" value="P-loop_NTPase"/>
</dbReference>
<evidence type="ECO:0000259" key="5">
    <source>
        <dbReference type="PROSITE" id="PS50893"/>
    </source>
</evidence>
<protein>
    <submittedName>
        <fullName evidence="6">Glutamine ABC transporter, ATP-binding protein</fullName>
    </submittedName>
</protein>
<dbReference type="InterPro" id="IPR050086">
    <property type="entry name" value="MetN_ABC_transporter-like"/>
</dbReference>
<proteinExistence type="inferred from homology"/>
<dbReference type="PIRSF" id="PIRSF039085">
    <property type="entry name" value="ABC_ATPase_HisP"/>
    <property type="match status" value="1"/>
</dbReference>
<evidence type="ECO:0000313" key="6">
    <source>
        <dbReference type="EMBL" id="QTA83411.1"/>
    </source>
</evidence>
<dbReference type="SMART" id="SM00382">
    <property type="entry name" value="AAA"/>
    <property type="match status" value="1"/>
</dbReference>
<dbReference type="InterPro" id="IPR030679">
    <property type="entry name" value="ABC_ATPase_HisP-typ"/>
</dbReference>
<keyword evidence="3" id="KW-0547">Nucleotide-binding</keyword>
<dbReference type="FunFam" id="3.40.50.300:FF:000020">
    <property type="entry name" value="Amino acid ABC transporter ATP-binding component"/>
    <property type="match status" value="1"/>
</dbReference>
<comment type="similarity">
    <text evidence="1">Belongs to the ABC transporter superfamily.</text>
</comment>
<gene>
    <name evidence="6" type="primary">glnQ</name>
    <name evidence="6" type="ORF">dnl_58150</name>
</gene>
<evidence type="ECO:0000256" key="2">
    <source>
        <dbReference type="ARBA" id="ARBA00022448"/>
    </source>
</evidence>
<evidence type="ECO:0000256" key="4">
    <source>
        <dbReference type="ARBA" id="ARBA00022840"/>
    </source>
</evidence>
<dbReference type="PROSITE" id="PS00211">
    <property type="entry name" value="ABC_TRANSPORTER_1"/>
    <property type="match status" value="1"/>
</dbReference>
<dbReference type="SUPFAM" id="SSF52540">
    <property type="entry name" value="P-loop containing nucleoside triphosphate hydrolases"/>
    <property type="match status" value="1"/>
</dbReference>
<organism evidence="6 7">
    <name type="scientific">Desulfonema limicola</name>
    <dbReference type="NCBI Taxonomy" id="45656"/>
    <lineage>
        <taxon>Bacteria</taxon>
        <taxon>Pseudomonadati</taxon>
        <taxon>Thermodesulfobacteriota</taxon>
        <taxon>Desulfobacteria</taxon>
        <taxon>Desulfobacterales</taxon>
        <taxon>Desulfococcaceae</taxon>
        <taxon>Desulfonema</taxon>
    </lineage>
</organism>
<dbReference type="GO" id="GO:0016887">
    <property type="term" value="F:ATP hydrolysis activity"/>
    <property type="evidence" value="ECO:0007669"/>
    <property type="project" value="InterPro"/>
</dbReference>
<dbReference type="PANTHER" id="PTHR43166">
    <property type="entry name" value="AMINO ACID IMPORT ATP-BINDING PROTEIN"/>
    <property type="match status" value="1"/>
</dbReference>
<dbReference type="PANTHER" id="PTHR43166:SF4">
    <property type="entry name" value="PHOSPHONATES IMPORT ATP-BINDING PROTEIN PHNC"/>
    <property type="match status" value="1"/>
</dbReference>
<dbReference type="CDD" id="cd03262">
    <property type="entry name" value="ABC_HisP_GlnQ"/>
    <property type="match status" value="1"/>
</dbReference>
<feature type="domain" description="ABC transporter" evidence="5">
    <location>
        <begin position="2"/>
        <end position="239"/>
    </location>
</feature>
<dbReference type="AlphaFoldDB" id="A0A975GJ86"/>
<keyword evidence="4 6" id="KW-0067">ATP-binding</keyword>
<dbReference type="GO" id="GO:0015424">
    <property type="term" value="F:ABC-type amino acid transporter activity"/>
    <property type="evidence" value="ECO:0007669"/>
    <property type="project" value="InterPro"/>
</dbReference>
<dbReference type="InterPro" id="IPR003593">
    <property type="entry name" value="AAA+_ATPase"/>
</dbReference>
<dbReference type="Proteomes" id="UP000663720">
    <property type="component" value="Chromosome"/>
</dbReference>
<evidence type="ECO:0000313" key="7">
    <source>
        <dbReference type="Proteomes" id="UP000663720"/>
    </source>
</evidence>
<dbReference type="PROSITE" id="PS50893">
    <property type="entry name" value="ABC_TRANSPORTER_2"/>
    <property type="match status" value="1"/>
</dbReference>
<dbReference type="InterPro" id="IPR017871">
    <property type="entry name" value="ABC_transporter-like_CS"/>
</dbReference>